<feature type="transmembrane region" description="Helical" evidence="6">
    <location>
        <begin position="246"/>
        <end position="265"/>
    </location>
</feature>
<evidence type="ECO:0000256" key="4">
    <source>
        <dbReference type="ARBA" id="ARBA00022989"/>
    </source>
</evidence>
<dbReference type="EMBL" id="BSBI01000020">
    <property type="protein sequence ID" value="GLF99418.1"/>
    <property type="molecule type" value="Genomic_DNA"/>
</dbReference>
<evidence type="ECO:0000256" key="3">
    <source>
        <dbReference type="ARBA" id="ARBA00022692"/>
    </source>
</evidence>
<dbReference type="RefSeq" id="WP_323451358.1">
    <property type="nucleotide sequence ID" value="NZ_BSBI01000020.1"/>
</dbReference>
<feature type="transmembrane region" description="Helical" evidence="6">
    <location>
        <begin position="147"/>
        <end position="164"/>
    </location>
</feature>
<feature type="transmembrane region" description="Helical" evidence="6">
    <location>
        <begin position="199"/>
        <end position="218"/>
    </location>
</feature>
<comment type="caution">
    <text evidence="7">The sequence shown here is derived from an EMBL/GenBank/DDBJ whole genome shotgun (WGS) entry which is preliminary data.</text>
</comment>
<proteinExistence type="predicted"/>
<feature type="transmembrane region" description="Helical" evidence="6">
    <location>
        <begin position="122"/>
        <end position="141"/>
    </location>
</feature>
<dbReference type="InterPro" id="IPR026046">
    <property type="entry name" value="UBIAD1"/>
</dbReference>
<evidence type="ECO:0000313" key="8">
    <source>
        <dbReference type="Proteomes" id="UP001291653"/>
    </source>
</evidence>
<gene>
    <name evidence="7" type="ORF">SYYSPA8_33995</name>
</gene>
<protein>
    <submittedName>
        <fullName evidence="7">UbiA family prenyltransferase</fullName>
    </submittedName>
</protein>
<sequence>MTASSEVRPRPATGGGALRRFGVYARLVKFQFVLDFFLALVIVWTGMEPEDRFDGAVLFTVLLFALGKVGVLSAVMTLDDVTGVKDGSDTANYLDDGNTELRPLKRKPLLTGDLTVEKAQRFGYASLAWGALWWLIATLQAPHTPTWALIVTAALLVLSVQYSWGLKLSYIGLGEALLLFSASAFVLAPYGITMGELPALILVEALLFGFGQLMIAGYSNTKDISGDAAVGRRTVAVLTSARGNKVFLGTLTALNLGVILLPAALGWIPGWFVVATLPLMAVRLWQYGAFLGNDHALLARSRGVVAFRVTVVCVVVFNVLHFGI</sequence>
<feature type="transmembrane region" description="Helical" evidence="6">
    <location>
        <begin position="176"/>
        <end position="193"/>
    </location>
</feature>
<evidence type="ECO:0000256" key="6">
    <source>
        <dbReference type="SAM" id="Phobius"/>
    </source>
</evidence>
<feature type="transmembrane region" description="Helical" evidence="6">
    <location>
        <begin position="271"/>
        <end position="292"/>
    </location>
</feature>
<dbReference type="Pfam" id="PF01040">
    <property type="entry name" value="UbiA"/>
    <property type="match status" value="1"/>
</dbReference>
<dbReference type="Proteomes" id="UP001291653">
    <property type="component" value="Unassembled WGS sequence"/>
</dbReference>
<dbReference type="PANTHER" id="PTHR13929:SF0">
    <property type="entry name" value="UBIA PRENYLTRANSFERASE DOMAIN-CONTAINING PROTEIN 1"/>
    <property type="match status" value="1"/>
</dbReference>
<comment type="subcellular location">
    <subcellularLocation>
        <location evidence="1">Membrane</location>
        <topology evidence="1">Multi-pass membrane protein</topology>
    </subcellularLocation>
</comment>
<dbReference type="InterPro" id="IPR000537">
    <property type="entry name" value="UbiA_prenyltransferase"/>
</dbReference>
<name>A0ABQ5P9Z3_9ACTN</name>
<keyword evidence="3 6" id="KW-0812">Transmembrane</keyword>
<organism evidence="7 8">
    <name type="scientific">Streptomyces yaizuensis</name>
    <dbReference type="NCBI Taxonomy" id="2989713"/>
    <lineage>
        <taxon>Bacteria</taxon>
        <taxon>Bacillati</taxon>
        <taxon>Actinomycetota</taxon>
        <taxon>Actinomycetes</taxon>
        <taxon>Kitasatosporales</taxon>
        <taxon>Streptomycetaceae</taxon>
        <taxon>Streptomyces</taxon>
    </lineage>
</organism>
<keyword evidence="2" id="KW-0808">Transferase</keyword>
<keyword evidence="8" id="KW-1185">Reference proteome</keyword>
<accession>A0ABQ5P9Z3</accession>
<evidence type="ECO:0000256" key="2">
    <source>
        <dbReference type="ARBA" id="ARBA00022679"/>
    </source>
</evidence>
<feature type="transmembrane region" description="Helical" evidence="6">
    <location>
        <begin position="21"/>
        <end position="44"/>
    </location>
</feature>
<keyword evidence="4 6" id="KW-1133">Transmembrane helix</keyword>
<dbReference type="PANTHER" id="PTHR13929">
    <property type="entry name" value="1,4-DIHYDROXY-2-NAPHTHOATE OCTAPRENYLTRANSFERASE"/>
    <property type="match status" value="1"/>
</dbReference>
<feature type="transmembrane region" description="Helical" evidence="6">
    <location>
        <begin position="56"/>
        <end position="78"/>
    </location>
</feature>
<reference evidence="7 8" key="1">
    <citation type="submission" date="2022-10" db="EMBL/GenBank/DDBJ databases">
        <title>Draft genome sequence of Streptomyces sp. YSPA8.</title>
        <authorList>
            <person name="Moriuchi R."/>
            <person name="Dohra H."/>
            <person name="Yamamura H."/>
            <person name="Kodani S."/>
        </authorList>
    </citation>
    <scope>NUCLEOTIDE SEQUENCE [LARGE SCALE GENOMIC DNA]</scope>
    <source>
        <strain evidence="7 8">YSPA8</strain>
    </source>
</reference>
<evidence type="ECO:0000256" key="1">
    <source>
        <dbReference type="ARBA" id="ARBA00004141"/>
    </source>
</evidence>
<keyword evidence="5 6" id="KW-0472">Membrane</keyword>
<evidence type="ECO:0000256" key="5">
    <source>
        <dbReference type="ARBA" id="ARBA00023136"/>
    </source>
</evidence>
<feature type="transmembrane region" description="Helical" evidence="6">
    <location>
        <begin position="304"/>
        <end position="323"/>
    </location>
</feature>
<evidence type="ECO:0000313" key="7">
    <source>
        <dbReference type="EMBL" id="GLF99418.1"/>
    </source>
</evidence>